<evidence type="ECO:0000256" key="1">
    <source>
        <dbReference type="SAM" id="Phobius"/>
    </source>
</evidence>
<dbReference type="GeneID" id="5184171"/>
<dbReference type="RefSeq" id="YP_001257074.1">
    <property type="nucleotide sequence ID" value="NC_009503.1"/>
</dbReference>
<keyword evidence="1" id="KW-1133">Transmembrane helix</keyword>
<dbReference type="EMBL" id="DQ288858">
    <property type="protein sequence ID" value="ABQ52066.1"/>
    <property type="molecule type" value="Genomic_DNA"/>
</dbReference>
<reference evidence="2 3" key="1">
    <citation type="journal article" date="2008" name="J. Microbiol.">
        <title>Molecular and phylogenetic characterization of Spodoptera litura granulovirus.</title>
        <authorList>
            <person name="Wang Y."/>
            <person name="Choi J.Y."/>
            <person name="Roh J.Y."/>
            <person name="Woo S.D."/>
            <person name="Jin B.R."/>
            <person name="Je Y.H."/>
        </authorList>
    </citation>
    <scope>NUCLEOTIDE SEQUENCE [LARGE SCALE GENOMIC DNA]</scope>
    <source>
        <strain evidence="2">SlGV-K1</strain>
    </source>
</reference>
<sequence>MDHIDFSPLERVKSFVRINSFIYINAEEILDIILYAIRINQFAIVEYLFDAHVAQKRDLHEFVMAMYKAMVDHKLKHTGLIGLNKLAQVIHGNSKKFEKKLRHYVAHCNSDIVHTYSVYDKMMQYATYETYYKKFDLYICEYIFRDQWRRVSRIDTENHLFNTNFLTIVMANIYTTYFDMVFYEYDPKNARELNRKAALMYVFRRELIEYITNYVDLINKNPKKQKKFNPKISQMPYMYSLRFFMQTLNQTNRYTELSHLQQENLKRAQNQINYDLCDYMKLLVKDFLEPYMHKYDVEEIYQQYIDDGENYLKGVDKNNVENVKVIAYLMDGVKSLPRVPKKLPFTRDLLDIYHIRSHRIVPETKITVNDNKFLIMSIVTVAAAAIIFLLL</sequence>
<keyword evidence="1" id="KW-0472">Membrane</keyword>
<dbReference type="Proteomes" id="UP000202782">
    <property type="component" value="Segment"/>
</dbReference>
<organism evidence="2 3">
    <name type="scientific">Spodoptera litura granulovirus</name>
    <dbReference type="NCBI Taxonomy" id="359919"/>
    <lineage>
        <taxon>Viruses</taxon>
        <taxon>Viruses incertae sedis</taxon>
        <taxon>Naldaviricetes</taxon>
        <taxon>Lefavirales</taxon>
        <taxon>Baculoviridae</taxon>
        <taxon>Betabaculovirus</taxon>
        <taxon>Betabaculovirus spliturae</taxon>
    </lineage>
</organism>
<gene>
    <name evidence="2" type="primary">orf123</name>
    <name evidence="2" type="ORF">SlGVgp123</name>
</gene>
<proteinExistence type="predicted"/>
<name>A5IZX5_9BBAC</name>
<protein>
    <submittedName>
        <fullName evidence="2">Uncharacterized protein</fullName>
    </submittedName>
</protein>
<dbReference type="OrthoDB" id="35342at10239"/>
<feature type="transmembrane region" description="Helical" evidence="1">
    <location>
        <begin position="373"/>
        <end position="390"/>
    </location>
</feature>
<keyword evidence="1" id="KW-0812">Transmembrane</keyword>
<accession>A5IZX5</accession>
<dbReference type="KEGG" id="vg:5184171"/>
<evidence type="ECO:0000313" key="3">
    <source>
        <dbReference type="Proteomes" id="UP000202782"/>
    </source>
</evidence>
<evidence type="ECO:0000313" key="2">
    <source>
        <dbReference type="EMBL" id="ABQ52066.1"/>
    </source>
</evidence>
<keyword evidence="3" id="KW-1185">Reference proteome</keyword>